<organism evidence="10 11">
    <name type="scientific">Candidatus Sungiibacteriota bacterium</name>
    <dbReference type="NCBI Taxonomy" id="2750080"/>
    <lineage>
        <taxon>Bacteria</taxon>
        <taxon>Candidatus Sungiibacteriota</taxon>
    </lineage>
</organism>
<evidence type="ECO:0000313" key="11">
    <source>
        <dbReference type="Proteomes" id="UP000786662"/>
    </source>
</evidence>
<feature type="domain" description="Type II secretion system protein GspF" evidence="9">
    <location>
        <begin position="70"/>
        <end position="192"/>
    </location>
</feature>
<feature type="transmembrane region" description="Helical" evidence="8">
    <location>
        <begin position="169"/>
        <end position="191"/>
    </location>
</feature>
<dbReference type="Proteomes" id="UP000786662">
    <property type="component" value="Unassembled WGS sequence"/>
</dbReference>
<evidence type="ECO:0000313" key="10">
    <source>
        <dbReference type="EMBL" id="MBI2052177.1"/>
    </source>
</evidence>
<dbReference type="EMBL" id="JACOYY010000024">
    <property type="protein sequence ID" value="MBI2052177.1"/>
    <property type="molecule type" value="Genomic_DNA"/>
</dbReference>
<gene>
    <name evidence="10" type="ORF">HYT38_00665</name>
</gene>
<protein>
    <submittedName>
        <fullName evidence="10">Type II secretion system F family protein</fullName>
    </submittedName>
</protein>
<evidence type="ECO:0000256" key="1">
    <source>
        <dbReference type="ARBA" id="ARBA00004429"/>
    </source>
</evidence>
<dbReference type="PANTHER" id="PTHR30012">
    <property type="entry name" value="GENERAL SECRETION PATHWAY PROTEIN"/>
    <property type="match status" value="1"/>
</dbReference>
<evidence type="ECO:0000256" key="4">
    <source>
        <dbReference type="ARBA" id="ARBA00022519"/>
    </source>
</evidence>
<comment type="similarity">
    <text evidence="2">Belongs to the GSP F family.</text>
</comment>
<dbReference type="Pfam" id="PF00482">
    <property type="entry name" value="T2SSF"/>
    <property type="match status" value="2"/>
</dbReference>
<keyword evidence="4" id="KW-0997">Cell inner membrane</keyword>
<keyword evidence="5 8" id="KW-0812">Transmembrane</keyword>
<evidence type="ECO:0000256" key="7">
    <source>
        <dbReference type="ARBA" id="ARBA00023136"/>
    </source>
</evidence>
<reference evidence="10" key="1">
    <citation type="submission" date="2020-07" db="EMBL/GenBank/DDBJ databases">
        <title>Huge and variable diversity of episymbiotic CPR bacteria and DPANN archaea in groundwater ecosystems.</title>
        <authorList>
            <person name="He C.Y."/>
            <person name="Keren R."/>
            <person name="Whittaker M."/>
            <person name="Farag I.F."/>
            <person name="Doudna J."/>
            <person name="Cate J.H.D."/>
            <person name="Banfield J.F."/>
        </authorList>
    </citation>
    <scope>NUCLEOTIDE SEQUENCE</scope>
    <source>
        <strain evidence="10">NC_groundwater_191_Ag_S-0.1um_45_8</strain>
    </source>
</reference>
<dbReference type="GO" id="GO:0015628">
    <property type="term" value="P:protein secretion by the type II secretion system"/>
    <property type="evidence" value="ECO:0007669"/>
    <property type="project" value="TreeGrafter"/>
</dbReference>
<keyword evidence="7 8" id="KW-0472">Membrane</keyword>
<sequence>MKFNYQARTAGGVVQTGTVEAPTKDTAIETLHRYGLIILEIAEEKKGFGLSLGSELPFFNKVKSQDIVVFSRQLAVLFDAQVPLVQALKTLAEQSPPTLKKIVVEIAGDVDSGTALSQSLEKFSKVFSFFYVSVVRAGEASGRLQEVLNYLADHEERAYDLNKKVKGALTYPIFIISSLVAVGAAMMIFVVPQLTSVLEESGQELPVLTKLIIALSDFLRGYWWLGILIIIGIVVGIMYALKTPAGQDYWDKIKLKLPIFGNIFKKIYLARFSENLSTLIKGGIPIIQSLTITADVVGNAVYKAIILKAREEVRRGSTINSVFASNASVPPMVAQMIMIGEQTGRLDVLLNKVAVFFKKDVDNIMENLTSLIQPVLILILGGAAGVLVAAILLPIYNLSSGL</sequence>
<dbReference type="Gene3D" id="1.20.81.30">
    <property type="entry name" value="Type II secretion system (T2SS), domain F"/>
    <property type="match status" value="2"/>
</dbReference>
<feature type="transmembrane region" description="Helical" evidence="8">
    <location>
        <begin position="375"/>
        <end position="396"/>
    </location>
</feature>
<keyword evidence="3" id="KW-1003">Cell membrane</keyword>
<comment type="subcellular location">
    <subcellularLocation>
        <location evidence="1">Cell inner membrane</location>
        <topology evidence="1">Multi-pass membrane protein</topology>
    </subcellularLocation>
</comment>
<evidence type="ECO:0000256" key="8">
    <source>
        <dbReference type="SAM" id="Phobius"/>
    </source>
</evidence>
<accession>A0A9D6HSG7</accession>
<feature type="transmembrane region" description="Helical" evidence="8">
    <location>
        <begin position="221"/>
        <end position="241"/>
    </location>
</feature>
<proteinExistence type="inferred from homology"/>
<evidence type="ECO:0000259" key="9">
    <source>
        <dbReference type="Pfam" id="PF00482"/>
    </source>
</evidence>
<evidence type="ECO:0000256" key="5">
    <source>
        <dbReference type="ARBA" id="ARBA00022692"/>
    </source>
</evidence>
<evidence type="ECO:0000256" key="6">
    <source>
        <dbReference type="ARBA" id="ARBA00022989"/>
    </source>
</evidence>
<comment type="caution">
    <text evidence="10">The sequence shown here is derived from an EMBL/GenBank/DDBJ whole genome shotgun (WGS) entry which is preliminary data.</text>
</comment>
<evidence type="ECO:0000256" key="2">
    <source>
        <dbReference type="ARBA" id="ARBA00005745"/>
    </source>
</evidence>
<dbReference type="PRINTS" id="PR00812">
    <property type="entry name" value="BCTERIALGSPF"/>
</dbReference>
<dbReference type="AlphaFoldDB" id="A0A9D6HSG7"/>
<evidence type="ECO:0000256" key="3">
    <source>
        <dbReference type="ARBA" id="ARBA00022475"/>
    </source>
</evidence>
<dbReference type="PANTHER" id="PTHR30012:SF7">
    <property type="entry name" value="PROTEIN TRANSPORT PROTEIN HOFC HOMOLOG"/>
    <property type="match status" value="1"/>
</dbReference>
<dbReference type="InterPro" id="IPR003004">
    <property type="entry name" value="GspF/PilC"/>
</dbReference>
<dbReference type="FunFam" id="1.20.81.30:FF:000001">
    <property type="entry name" value="Type II secretion system protein F"/>
    <property type="match status" value="2"/>
</dbReference>
<dbReference type="InterPro" id="IPR042094">
    <property type="entry name" value="T2SS_GspF_sf"/>
</dbReference>
<dbReference type="GO" id="GO:0005886">
    <property type="term" value="C:plasma membrane"/>
    <property type="evidence" value="ECO:0007669"/>
    <property type="project" value="UniProtKB-SubCell"/>
</dbReference>
<dbReference type="InterPro" id="IPR018076">
    <property type="entry name" value="T2SS_GspF_dom"/>
</dbReference>
<name>A0A9D6HSG7_9BACT</name>
<feature type="domain" description="Type II secretion system protein GspF" evidence="9">
    <location>
        <begin position="272"/>
        <end position="394"/>
    </location>
</feature>
<keyword evidence="6 8" id="KW-1133">Transmembrane helix</keyword>